<sequence length="86" mass="9753">MTVTALVIRSAVPPSVSRSAQTPSGNSIYCRNNPHDPIVGRRERRRENESDSWRNHSTKLYCLSLELKVDIRCCLLCINLPVSNKE</sequence>
<name>A0A8T2IFA4_9PIPI</name>
<evidence type="ECO:0000256" key="1">
    <source>
        <dbReference type="SAM" id="MobiDB-lite"/>
    </source>
</evidence>
<feature type="compositionally biased region" description="Basic and acidic residues" evidence="1">
    <location>
        <begin position="38"/>
        <end position="53"/>
    </location>
</feature>
<feature type="region of interest" description="Disordered" evidence="1">
    <location>
        <begin position="15"/>
        <end position="53"/>
    </location>
</feature>
<reference evidence="2" key="1">
    <citation type="thesis" date="2020" institute="ProQuest LLC" country="789 East Eisenhower Parkway, Ann Arbor, MI, USA">
        <title>Comparative Genomics and Chromosome Evolution.</title>
        <authorList>
            <person name="Mudd A.B."/>
        </authorList>
    </citation>
    <scope>NUCLEOTIDE SEQUENCE</scope>
    <source>
        <strain evidence="2">Female2</strain>
        <tissue evidence="2">Blood</tissue>
    </source>
</reference>
<gene>
    <name evidence="2" type="ORF">GDO86_019063</name>
</gene>
<accession>A0A8T2IFA4</accession>
<evidence type="ECO:0000313" key="2">
    <source>
        <dbReference type="EMBL" id="KAG8431319.1"/>
    </source>
</evidence>
<dbReference type="AlphaFoldDB" id="A0A8T2IFA4"/>
<protein>
    <submittedName>
        <fullName evidence="2">Uncharacterized protein</fullName>
    </submittedName>
</protein>
<organism evidence="2 3">
    <name type="scientific">Hymenochirus boettgeri</name>
    <name type="common">Congo dwarf clawed frog</name>
    <dbReference type="NCBI Taxonomy" id="247094"/>
    <lineage>
        <taxon>Eukaryota</taxon>
        <taxon>Metazoa</taxon>
        <taxon>Chordata</taxon>
        <taxon>Craniata</taxon>
        <taxon>Vertebrata</taxon>
        <taxon>Euteleostomi</taxon>
        <taxon>Amphibia</taxon>
        <taxon>Batrachia</taxon>
        <taxon>Anura</taxon>
        <taxon>Pipoidea</taxon>
        <taxon>Pipidae</taxon>
        <taxon>Pipinae</taxon>
        <taxon>Hymenochirus</taxon>
    </lineage>
</organism>
<comment type="caution">
    <text evidence="2">The sequence shown here is derived from an EMBL/GenBank/DDBJ whole genome shotgun (WGS) entry which is preliminary data.</text>
</comment>
<feature type="compositionally biased region" description="Polar residues" evidence="1">
    <location>
        <begin position="16"/>
        <end position="30"/>
    </location>
</feature>
<dbReference type="Proteomes" id="UP000812440">
    <property type="component" value="Unassembled WGS sequence"/>
</dbReference>
<dbReference type="EMBL" id="JAACNH010000250">
    <property type="protein sequence ID" value="KAG8431319.1"/>
    <property type="molecule type" value="Genomic_DNA"/>
</dbReference>
<evidence type="ECO:0000313" key="3">
    <source>
        <dbReference type="Proteomes" id="UP000812440"/>
    </source>
</evidence>
<keyword evidence="3" id="KW-1185">Reference proteome</keyword>
<proteinExistence type="predicted"/>